<dbReference type="PROSITE" id="PS50011">
    <property type="entry name" value="PROTEIN_KINASE_DOM"/>
    <property type="match status" value="1"/>
</dbReference>
<dbReference type="PANTHER" id="PTHR23150:SF19">
    <property type="entry name" value="FORMYLGLYCINE-GENERATING ENZYME"/>
    <property type="match status" value="1"/>
</dbReference>
<proteinExistence type="predicted"/>
<dbReference type="SUPFAM" id="SSF56436">
    <property type="entry name" value="C-type lectin-like"/>
    <property type="match status" value="1"/>
</dbReference>
<sequence>MSQNPDRRDPLNIAGSLIADKYRVDHAVGEGGFSVVYRAEHVIWKQPVALKCFTLLADAPTEQREQLLQAFIQEGKLMAELSSRSAAIVQARDIGTFNAPDGQWLPYMVLEWLDGKPLDQVLYEETSRRAPPRDLLATIALLESAAVALELAHSRGIAHRDIKPANLFVIGPPRGASTFVKVLDFGIAKVMAEHAAAATALAHTGKDITAFTPSYGAPEQFSRTHGATGPWTDVFAMALIMIEAMLGGAPALQGDDYLQLAVASRDPSRRPTPRTLGLTVSDEVEAVFEKALAVAPADRFPTMGRFWAALHRAVFPDDPAWAVATGNGPPAPTSGAQAARGSAPRMSSAPRISFPQIAPTLAAPATAPGPAASAKPTSIAVDTSSTGGTANDAATQRSAAAPRSKAALALGGAALALAAGGALVWSLLRSEPPAPEAAPVAPVATASAAPVATASAVAAVAAVPERRTECPSGMVLVPGGKFFMGSDEPDFKLWQPAHKVTVDTFCIDAYEVTAGDYKACSDKGECKRPPTAPDYPRAEGVSAAEHQKTLTALAELCTFGKPGLEKHPINCVPWSLAEAYCDVHGKRLPTEAEWEYAARGSDGRKFPWGDEPGDKTFMNACGTECTAWEKARGLTPSTRMYDADDGFYGTAPVGSFPKGKTRFGAHDVVGNVWEWTADWFETYKDEEQVNPKGAPAGDRKAIRGGGYNGGVLLWLNPAFRYHQLATASAPGIGFRCVTNL</sequence>
<protein>
    <submittedName>
        <fullName evidence="6">Protein kinase</fullName>
        <ecNumber evidence="6">2.7.11.1</ecNumber>
    </submittedName>
</protein>
<evidence type="ECO:0000313" key="6">
    <source>
        <dbReference type="EMBL" id="AUX35450.1"/>
    </source>
</evidence>
<dbReference type="GO" id="GO:0004674">
    <property type="term" value="F:protein serine/threonine kinase activity"/>
    <property type="evidence" value="ECO:0007669"/>
    <property type="project" value="UniProtKB-EC"/>
</dbReference>
<evidence type="ECO:0000256" key="1">
    <source>
        <dbReference type="ARBA" id="ARBA00022741"/>
    </source>
</evidence>
<dbReference type="Pfam" id="PF00069">
    <property type="entry name" value="Pkinase"/>
    <property type="match status" value="1"/>
</dbReference>
<dbReference type="Proteomes" id="UP000295497">
    <property type="component" value="Chromosome"/>
</dbReference>
<gene>
    <name evidence="6" type="ORF">SOCE836_076420</name>
</gene>
<dbReference type="PROSITE" id="PS00108">
    <property type="entry name" value="PROTEIN_KINASE_ST"/>
    <property type="match status" value="1"/>
</dbReference>
<keyword evidence="1 3" id="KW-0547">Nucleotide-binding</keyword>
<evidence type="ECO:0000256" key="2">
    <source>
        <dbReference type="ARBA" id="ARBA00022840"/>
    </source>
</evidence>
<dbReference type="EMBL" id="CP012672">
    <property type="protein sequence ID" value="AUX35450.1"/>
    <property type="molecule type" value="Genomic_DNA"/>
</dbReference>
<dbReference type="InterPro" id="IPR011009">
    <property type="entry name" value="Kinase-like_dom_sf"/>
</dbReference>
<evidence type="ECO:0000259" key="5">
    <source>
        <dbReference type="PROSITE" id="PS50011"/>
    </source>
</evidence>
<dbReference type="InterPro" id="IPR000719">
    <property type="entry name" value="Prot_kinase_dom"/>
</dbReference>
<dbReference type="CDD" id="cd14014">
    <property type="entry name" value="STKc_PknB_like"/>
    <property type="match status" value="1"/>
</dbReference>
<dbReference type="EC" id="2.7.11.1" evidence="6"/>
<evidence type="ECO:0000256" key="4">
    <source>
        <dbReference type="SAM" id="MobiDB-lite"/>
    </source>
</evidence>
<dbReference type="AlphaFoldDB" id="A0A4P2QY05"/>
<dbReference type="InterPro" id="IPR017441">
    <property type="entry name" value="Protein_kinase_ATP_BS"/>
</dbReference>
<dbReference type="RefSeq" id="WP_129578475.1">
    <property type="nucleotide sequence ID" value="NZ_CP012672.1"/>
</dbReference>
<dbReference type="PROSITE" id="PS00107">
    <property type="entry name" value="PROTEIN_KINASE_ATP"/>
    <property type="match status" value="1"/>
</dbReference>
<keyword evidence="2 3" id="KW-0067">ATP-binding</keyword>
<feature type="compositionally biased region" description="Low complexity" evidence="4">
    <location>
        <begin position="363"/>
        <end position="377"/>
    </location>
</feature>
<evidence type="ECO:0000313" key="7">
    <source>
        <dbReference type="Proteomes" id="UP000295497"/>
    </source>
</evidence>
<dbReference type="GO" id="GO:0005524">
    <property type="term" value="F:ATP binding"/>
    <property type="evidence" value="ECO:0007669"/>
    <property type="project" value="UniProtKB-UniRule"/>
</dbReference>
<dbReference type="InterPro" id="IPR016187">
    <property type="entry name" value="CTDL_fold"/>
</dbReference>
<keyword evidence="6" id="KW-0808">Transferase</keyword>
<dbReference type="Gene3D" id="3.30.200.20">
    <property type="entry name" value="Phosphorylase Kinase, domain 1"/>
    <property type="match status" value="1"/>
</dbReference>
<reference evidence="6 7" key="1">
    <citation type="submission" date="2015-09" db="EMBL/GenBank/DDBJ databases">
        <title>Sorangium comparison.</title>
        <authorList>
            <person name="Zaburannyi N."/>
            <person name="Bunk B."/>
            <person name="Overmann J."/>
            <person name="Mueller R."/>
        </authorList>
    </citation>
    <scope>NUCLEOTIDE SEQUENCE [LARGE SCALE GENOMIC DNA]</scope>
    <source>
        <strain evidence="6 7">So ce836</strain>
    </source>
</reference>
<dbReference type="InterPro" id="IPR042095">
    <property type="entry name" value="SUMF_sf"/>
</dbReference>
<keyword evidence="6" id="KW-0418">Kinase</keyword>
<feature type="binding site" evidence="3">
    <location>
        <position position="51"/>
    </location>
    <ligand>
        <name>ATP</name>
        <dbReference type="ChEBI" id="CHEBI:30616"/>
    </ligand>
</feature>
<organism evidence="6 7">
    <name type="scientific">Sorangium cellulosum</name>
    <name type="common">Polyangium cellulosum</name>
    <dbReference type="NCBI Taxonomy" id="56"/>
    <lineage>
        <taxon>Bacteria</taxon>
        <taxon>Pseudomonadati</taxon>
        <taxon>Myxococcota</taxon>
        <taxon>Polyangia</taxon>
        <taxon>Polyangiales</taxon>
        <taxon>Polyangiaceae</taxon>
        <taxon>Sorangium</taxon>
    </lineage>
</organism>
<dbReference type="Gene3D" id="3.90.1580.10">
    <property type="entry name" value="paralog of FGE (formylglycine-generating enzyme)"/>
    <property type="match status" value="1"/>
</dbReference>
<feature type="region of interest" description="Disordered" evidence="4">
    <location>
        <begin position="324"/>
        <end position="350"/>
    </location>
</feature>
<feature type="compositionally biased region" description="Polar residues" evidence="4">
    <location>
        <begin position="380"/>
        <end position="396"/>
    </location>
</feature>
<dbReference type="InterPro" id="IPR051043">
    <property type="entry name" value="Sulfatase_Mod_Factor_Kinase"/>
</dbReference>
<evidence type="ECO:0000256" key="3">
    <source>
        <dbReference type="PROSITE-ProRule" id="PRU10141"/>
    </source>
</evidence>
<dbReference type="GO" id="GO:0120147">
    <property type="term" value="F:formylglycine-generating oxidase activity"/>
    <property type="evidence" value="ECO:0007669"/>
    <property type="project" value="TreeGrafter"/>
</dbReference>
<feature type="domain" description="Protein kinase" evidence="5">
    <location>
        <begin position="22"/>
        <end position="314"/>
    </location>
</feature>
<dbReference type="InterPro" id="IPR005532">
    <property type="entry name" value="SUMF_dom"/>
</dbReference>
<name>A0A4P2QY05_SORCE</name>
<dbReference type="Pfam" id="PF03781">
    <property type="entry name" value="FGE-sulfatase"/>
    <property type="match status" value="1"/>
</dbReference>
<dbReference type="SUPFAM" id="SSF56112">
    <property type="entry name" value="Protein kinase-like (PK-like)"/>
    <property type="match status" value="1"/>
</dbReference>
<dbReference type="PANTHER" id="PTHR23150">
    <property type="entry name" value="SULFATASE MODIFYING FACTOR 1, 2"/>
    <property type="match status" value="1"/>
</dbReference>
<feature type="region of interest" description="Disordered" evidence="4">
    <location>
        <begin position="363"/>
        <end position="399"/>
    </location>
</feature>
<dbReference type="Gene3D" id="1.10.510.10">
    <property type="entry name" value="Transferase(Phosphotransferase) domain 1"/>
    <property type="match status" value="1"/>
</dbReference>
<dbReference type="InterPro" id="IPR008271">
    <property type="entry name" value="Ser/Thr_kinase_AS"/>
</dbReference>
<accession>A0A4P2QY05</accession>
<dbReference type="SMART" id="SM00220">
    <property type="entry name" value="S_TKc"/>
    <property type="match status" value="1"/>
</dbReference>